<dbReference type="RefSeq" id="WP_177978497.1">
    <property type="nucleotide sequence ID" value="NZ_JAJEPU010000001.1"/>
</dbReference>
<feature type="transmembrane region" description="Helical" evidence="5">
    <location>
        <begin position="107"/>
        <end position="133"/>
    </location>
</feature>
<evidence type="ECO:0000256" key="5">
    <source>
        <dbReference type="SAM" id="Phobius"/>
    </source>
</evidence>
<gene>
    <name evidence="7" type="ORF">LKD32_00720</name>
</gene>
<organism evidence="7 8">
    <name type="scientific">Brotaphodocola catenula</name>
    <dbReference type="NCBI Taxonomy" id="2885361"/>
    <lineage>
        <taxon>Bacteria</taxon>
        <taxon>Bacillati</taxon>
        <taxon>Bacillota</taxon>
        <taxon>Clostridia</taxon>
        <taxon>Lachnospirales</taxon>
        <taxon>Lachnospiraceae</taxon>
        <taxon>Brotaphodocola</taxon>
    </lineage>
</organism>
<dbReference type="PANTHER" id="PTHR43471:SF12">
    <property type="entry name" value="HYPOTHETICAL MEMBRANE PROTEIN, CONSERVED"/>
    <property type="match status" value="1"/>
</dbReference>
<evidence type="ECO:0000259" key="6">
    <source>
        <dbReference type="Pfam" id="PF12698"/>
    </source>
</evidence>
<keyword evidence="8" id="KW-1185">Reference proteome</keyword>
<evidence type="ECO:0000256" key="4">
    <source>
        <dbReference type="ARBA" id="ARBA00023136"/>
    </source>
</evidence>
<feature type="transmembrane region" description="Helical" evidence="5">
    <location>
        <begin position="145"/>
        <end position="168"/>
    </location>
</feature>
<evidence type="ECO:0000313" key="7">
    <source>
        <dbReference type="EMBL" id="MCC2163415.1"/>
    </source>
</evidence>
<protein>
    <submittedName>
        <fullName evidence="7">ABC transporter permease</fullName>
    </submittedName>
</protein>
<comment type="caution">
    <text evidence="7">The sequence shown here is derived from an EMBL/GenBank/DDBJ whole genome shotgun (WGS) entry which is preliminary data.</text>
</comment>
<dbReference type="EMBL" id="JAJEPU010000001">
    <property type="protein sequence ID" value="MCC2163415.1"/>
    <property type="molecule type" value="Genomic_DNA"/>
</dbReference>
<feature type="transmembrane region" description="Helical" evidence="5">
    <location>
        <begin position="223"/>
        <end position="243"/>
    </location>
</feature>
<evidence type="ECO:0000313" key="8">
    <source>
        <dbReference type="Proteomes" id="UP001198962"/>
    </source>
</evidence>
<keyword evidence="3 5" id="KW-1133">Transmembrane helix</keyword>
<evidence type="ECO:0000256" key="3">
    <source>
        <dbReference type="ARBA" id="ARBA00022989"/>
    </source>
</evidence>
<proteinExistence type="predicted"/>
<dbReference type="GO" id="GO:0140359">
    <property type="term" value="F:ABC-type transporter activity"/>
    <property type="evidence" value="ECO:0007669"/>
    <property type="project" value="InterPro"/>
</dbReference>
<feature type="domain" description="ABC-2 type transporter transmembrane" evidence="6">
    <location>
        <begin position="51"/>
        <end position="285"/>
    </location>
</feature>
<keyword evidence="4 5" id="KW-0472">Membrane</keyword>
<dbReference type="AlphaFoldDB" id="A0AAE3APP1"/>
<dbReference type="Pfam" id="PF12698">
    <property type="entry name" value="ABC2_membrane_3"/>
    <property type="match status" value="1"/>
</dbReference>
<feature type="transmembrane region" description="Helical" evidence="5">
    <location>
        <begin position="60"/>
        <end position="86"/>
    </location>
</feature>
<dbReference type="GO" id="GO:0016020">
    <property type="term" value="C:membrane"/>
    <property type="evidence" value="ECO:0007669"/>
    <property type="project" value="UniProtKB-SubCell"/>
</dbReference>
<sequence>MKTNPVYKREIMVSARSFKLALMLLVFNGILALVALLNMYSNLAQVRMTAEVQYSSFLDLYLFVAVLEFMMLIFIMPAITSGSISGERERQTLELMLTTKMKPSEIVLGKLASALSTVFLMIVSSFPIVSLVFVYGGVTLKDVGLLMICYLASALFVGSLGISCSAIFGRSTLATAVSYGITALSVVGTYGINEFVYYLSGMNMDSYLVSMGRSVGSASSGNFLYLMLINPLSTFLLTIARLTGREQQAVNVTDWFGDHGWNLVTANWTVISVVLQFVCAGLLILVAIRCVESWKRR</sequence>
<comment type="subcellular location">
    <subcellularLocation>
        <location evidence="1">Membrane</location>
        <topology evidence="1">Multi-pass membrane protein</topology>
    </subcellularLocation>
</comment>
<accession>A0AAE3APP1</accession>
<dbReference type="InterPro" id="IPR013525">
    <property type="entry name" value="ABC2_TM"/>
</dbReference>
<feature type="transmembrane region" description="Helical" evidence="5">
    <location>
        <begin position="20"/>
        <end position="40"/>
    </location>
</feature>
<dbReference type="Proteomes" id="UP001198962">
    <property type="component" value="Unassembled WGS sequence"/>
</dbReference>
<evidence type="ECO:0000256" key="2">
    <source>
        <dbReference type="ARBA" id="ARBA00022692"/>
    </source>
</evidence>
<keyword evidence="2 5" id="KW-0812">Transmembrane</keyword>
<evidence type="ECO:0000256" key="1">
    <source>
        <dbReference type="ARBA" id="ARBA00004141"/>
    </source>
</evidence>
<dbReference type="PANTHER" id="PTHR43471">
    <property type="entry name" value="ABC TRANSPORTER PERMEASE"/>
    <property type="match status" value="1"/>
</dbReference>
<reference evidence="7" key="1">
    <citation type="submission" date="2021-10" db="EMBL/GenBank/DDBJ databases">
        <title>Anaerobic single-cell dispensing facilitates the cultivation of human gut bacteria.</title>
        <authorList>
            <person name="Afrizal A."/>
        </authorList>
    </citation>
    <scope>NUCLEOTIDE SEQUENCE</scope>
    <source>
        <strain evidence="7">CLA-AA-H274</strain>
    </source>
</reference>
<name>A0AAE3APP1_9FIRM</name>
<feature type="transmembrane region" description="Helical" evidence="5">
    <location>
        <begin position="263"/>
        <end position="288"/>
    </location>
</feature>